<keyword evidence="7 13" id="KW-0808">Transferase</keyword>
<accession>A0A9D1R4P6</accession>
<dbReference type="Gene3D" id="1.10.10.60">
    <property type="entry name" value="Homeodomain-like"/>
    <property type="match status" value="2"/>
</dbReference>
<keyword evidence="11" id="KW-0804">Transcription</keyword>
<comment type="function">
    <text evidence="13">Catalyzes the condensation of the acetyl group of acetyl-CoA with 3-methyl-2-oxobutanoate (2-ketoisovalerate) to form 3-carboxy-3-hydroxy-4-methylpentanoate (2-isopropylmalate).</text>
</comment>
<keyword evidence="12 13" id="KW-0100">Branched-chain amino acid biosynthesis</keyword>
<dbReference type="InterPro" id="IPR009057">
    <property type="entry name" value="Homeodomain-like_sf"/>
</dbReference>
<dbReference type="GO" id="GO:0005737">
    <property type="term" value="C:cytoplasm"/>
    <property type="evidence" value="ECO:0007669"/>
    <property type="project" value="UniProtKB-SubCell"/>
</dbReference>
<dbReference type="InterPro" id="IPR002034">
    <property type="entry name" value="AIPM/Hcit_synth_CS"/>
</dbReference>
<feature type="binding site" evidence="13">
    <location>
        <position position="282"/>
    </location>
    <ligand>
        <name>Mg(2+)</name>
        <dbReference type="ChEBI" id="CHEBI:18420"/>
    </ligand>
</feature>
<keyword evidence="10" id="KW-0238">DNA-binding</keyword>
<dbReference type="Pfam" id="PF22615">
    <property type="entry name" value="IPMS_D2"/>
    <property type="match status" value="1"/>
</dbReference>
<reference evidence="16" key="1">
    <citation type="journal article" date="2021" name="PeerJ">
        <title>Extensive microbial diversity within the chicken gut microbiome revealed by metagenomics and culture.</title>
        <authorList>
            <person name="Gilroy R."/>
            <person name="Ravi A."/>
            <person name="Getino M."/>
            <person name="Pursley I."/>
            <person name="Horton D.L."/>
            <person name="Alikhan N.F."/>
            <person name="Baker D."/>
            <person name="Gharbi K."/>
            <person name="Hall N."/>
            <person name="Watson M."/>
            <person name="Adriaenssens E.M."/>
            <person name="Foster-Nyarko E."/>
            <person name="Jarju S."/>
            <person name="Secka A."/>
            <person name="Antonio M."/>
            <person name="Oren A."/>
            <person name="Chaudhuri R.R."/>
            <person name="La Ragione R."/>
            <person name="Hildebrand F."/>
            <person name="Pallen M.J."/>
        </authorList>
    </citation>
    <scope>NUCLEOTIDE SEQUENCE</scope>
    <source>
        <strain evidence="16">CHK195-6426</strain>
    </source>
</reference>
<evidence type="ECO:0000256" key="6">
    <source>
        <dbReference type="ARBA" id="ARBA00022605"/>
    </source>
</evidence>
<comment type="pathway">
    <text evidence="2 13">Amino-acid biosynthesis; L-leucine biosynthesis; L-leucine from 3-methyl-2-oxobutanoate: step 1/4.</text>
</comment>
<feature type="binding site" evidence="13">
    <location>
        <position position="248"/>
    </location>
    <ligand>
        <name>Mg(2+)</name>
        <dbReference type="ChEBI" id="CHEBI:18420"/>
    </ligand>
</feature>
<sequence>MGKTTVSEKYKKSYFMPPEATYDWVKKDSIEKAPIWCSVDLRDGNQALVEPMSLEQKLEFFKLLVKLGFKEIEVGFPASSDTEYNFIRALIERDMIPEDVTIQVLTQAREHIIRKTFEAVKGAPHAVVHLYNSTSVEQREQVFHKDKEAVKKLAVDGAVMLKKLAQETEGNFTFEYSPESFSQTEVDYALEVCNAVLDVWQPGENQKAIINLPTTVQVAMPHVFACQVEYMHKHLKYRENVVLSVHPHNDRGCGISDAEFGILAGADRVEGTLFGNGERTGNVDIVTLALNMLCHGVESGLDFSRIMEVREAYEKFTGMRVHERTPYAGDLVFTAFSGSHQDAISKGMAWLKAGKSGKRWDVPYLPIDPSDVGREYESDVIRINSVSGKGGVAFVLKQQFGFSLPAEMKEEVGYLIKGVSDKRHQELRPGEIYTIFEENYITPRMVFDVPECHFKQKDGIIAEVTIAQKGESRVVTAAGNGRLDAVSNAVKLFFGMDYELSVYEEHAVSTGSSAKAAAYVGIVHDGKYDWGVGLDEDIIKASIAALVSAANKLAAAQHIREGREERIVEIMGFIKQHYTDVTLEGLAKQFHLSSPYISKYIKEKSGMTFQEAVKEERLKKAKAMLRETAQTVETIAANVGYENVEHFNRLFKKTYHVTPVQYRRQAVK</sequence>
<keyword evidence="13" id="KW-0963">Cytoplasm</keyword>
<evidence type="ECO:0000256" key="5">
    <source>
        <dbReference type="ARBA" id="ARBA00022430"/>
    </source>
</evidence>
<dbReference type="GO" id="GO:0003700">
    <property type="term" value="F:DNA-binding transcription factor activity"/>
    <property type="evidence" value="ECO:0007669"/>
    <property type="project" value="InterPro"/>
</dbReference>
<keyword evidence="5 13" id="KW-0432">Leucine biosynthesis</keyword>
<gene>
    <name evidence="13" type="primary">leuA</name>
    <name evidence="16" type="ORF">H9742_05480</name>
</gene>
<evidence type="ECO:0000256" key="1">
    <source>
        <dbReference type="ARBA" id="ARBA00000064"/>
    </source>
</evidence>
<proteinExistence type="inferred from homology"/>
<evidence type="ECO:0000259" key="14">
    <source>
        <dbReference type="PROSITE" id="PS01124"/>
    </source>
</evidence>
<dbReference type="GO" id="GO:0003852">
    <property type="term" value="F:2-isopropylmalate synthase activity"/>
    <property type="evidence" value="ECO:0007669"/>
    <property type="project" value="UniProtKB-UniRule"/>
</dbReference>
<dbReference type="PROSITE" id="PS00816">
    <property type="entry name" value="AIPM_HOMOCIT_SYNTH_2"/>
    <property type="match status" value="1"/>
</dbReference>
<comment type="subcellular location">
    <subcellularLocation>
        <location evidence="13">Cytoplasm</location>
    </subcellularLocation>
</comment>
<evidence type="ECO:0000256" key="9">
    <source>
        <dbReference type="ARBA" id="ARBA00023015"/>
    </source>
</evidence>
<dbReference type="GO" id="GO:0003985">
    <property type="term" value="F:acetyl-CoA C-acetyltransferase activity"/>
    <property type="evidence" value="ECO:0007669"/>
    <property type="project" value="UniProtKB-UniRule"/>
</dbReference>
<dbReference type="Gene3D" id="3.20.20.70">
    <property type="entry name" value="Aldolase class I"/>
    <property type="match status" value="1"/>
</dbReference>
<comment type="caution">
    <text evidence="16">The sequence shown here is derived from an EMBL/GenBank/DDBJ whole genome shotgun (WGS) entry which is preliminary data.</text>
</comment>
<dbReference type="Pfam" id="PF12833">
    <property type="entry name" value="HTH_18"/>
    <property type="match status" value="1"/>
</dbReference>
<dbReference type="GO" id="GO:0043565">
    <property type="term" value="F:sequence-specific DNA binding"/>
    <property type="evidence" value="ECO:0007669"/>
    <property type="project" value="InterPro"/>
</dbReference>
<reference evidence="16" key="2">
    <citation type="submission" date="2021-04" db="EMBL/GenBank/DDBJ databases">
        <authorList>
            <person name="Gilroy R."/>
        </authorList>
    </citation>
    <scope>NUCLEOTIDE SEQUENCE</scope>
    <source>
        <strain evidence="16">CHK195-6426</strain>
    </source>
</reference>
<dbReference type="NCBIfam" id="NF002991">
    <property type="entry name" value="PRK03739.1"/>
    <property type="match status" value="1"/>
</dbReference>
<evidence type="ECO:0000259" key="15">
    <source>
        <dbReference type="PROSITE" id="PS50991"/>
    </source>
</evidence>
<name>A0A9D1R4P6_9FIRM</name>
<feature type="region of interest" description="Regulatory domain" evidence="13">
    <location>
        <begin position="443"/>
        <end position="668"/>
    </location>
</feature>
<comment type="cofactor">
    <cofactor evidence="13">
        <name>Mg(2+)</name>
        <dbReference type="ChEBI" id="CHEBI:18420"/>
    </cofactor>
</comment>
<dbReference type="EMBL" id="DXGH01000030">
    <property type="protein sequence ID" value="HIW80972.1"/>
    <property type="molecule type" value="Genomic_DNA"/>
</dbReference>
<dbReference type="SUPFAM" id="SSF46689">
    <property type="entry name" value="Homeodomain-like"/>
    <property type="match status" value="1"/>
</dbReference>
<dbReference type="InterPro" id="IPR036230">
    <property type="entry name" value="LeuA_allosteric_dom_sf"/>
</dbReference>
<dbReference type="InterPro" id="IPR005668">
    <property type="entry name" value="IPM_Synthase"/>
</dbReference>
<dbReference type="InterPro" id="IPR013709">
    <property type="entry name" value="2-isopropylmalate_synth_dimer"/>
</dbReference>
<dbReference type="SUPFAM" id="SSF89000">
    <property type="entry name" value="post-HMGL domain-like"/>
    <property type="match status" value="1"/>
</dbReference>
<feature type="binding site" evidence="13">
    <location>
        <position position="246"/>
    </location>
    <ligand>
        <name>Mg(2+)</name>
        <dbReference type="ChEBI" id="CHEBI:18420"/>
    </ligand>
</feature>
<keyword evidence="8 13" id="KW-0479">Metal-binding</keyword>
<comment type="subunit">
    <text evidence="13">Homodimer.</text>
</comment>
<dbReference type="PROSITE" id="PS01124">
    <property type="entry name" value="HTH_ARAC_FAMILY_2"/>
    <property type="match status" value="1"/>
</dbReference>
<dbReference type="GO" id="GO:0009098">
    <property type="term" value="P:L-leucine biosynthetic process"/>
    <property type="evidence" value="ECO:0007669"/>
    <property type="project" value="UniProtKB-UniRule"/>
</dbReference>
<feature type="domain" description="Pyruvate carboxyltransferase" evidence="15">
    <location>
        <begin position="34"/>
        <end position="307"/>
    </location>
</feature>
<evidence type="ECO:0000256" key="4">
    <source>
        <dbReference type="ARBA" id="ARBA00012973"/>
    </source>
</evidence>
<dbReference type="CDD" id="cd07942">
    <property type="entry name" value="DRE_TIM_LeuA"/>
    <property type="match status" value="1"/>
</dbReference>
<keyword evidence="9" id="KW-0805">Transcription regulation</keyword>
<evidence type="ECO:0000256" key="3">
    <source>
        <dbReference type="ARBA" id="ARBA00009767"/>
    </source>
</evidence>
<dbReference type="SMART" id="SM00917">
    <property type="entry name" value="LeuA_dimer"/>
    <property type="match status" value="1"/>
</dbReference>
<evidence type="ECO:0000256" key="11">
    <source>
        <dbReference type="ARBA" id="ARBA00023163"/>
    </source>
</evidence>
<dbReference type="Proteomes" id="UP000824265">
    <property type="component" value="Unassembled WGS sequence"/>
</dbReference>
<dbReference type="PANTHER" id="PTHR46911:SF1">
    <property type="entry name" value="2-ISOPROPYLMALATE SYNTHASE"/>
    <property type="match status" value="1"/>
</dbReference>
<organism evidence="16 17">
    <name type="scientific">Candidatus Acetatifactor stercoripullorum</name>
    <dbReference type="NCBI Taxonomy" id="2838414"/>
    <lineage>
        <taxon>Bacteria</taxon>
        <taxon>Bacillati</taxon>
        <taxon>Bacillota</taxon>
        <taxon>Clostridia</taxon>
        <taxon>Lachnospirales</taxon>
        <taxon>Lachnospiraceae</taxon>
        <taxon>Acetatifactor</taxon>
    </lineage>
</organism>
<dbReference type="SUPFAM" id="SSF51569">
    <property type="entry name" value="Aldolase"/>
    <property type="match status" value="1"/>
</dbReference>
<dbReference type="SMART" id="SM00342">
    <property type="entry name" value="HTH_ARAC"/>
    <property type="match status" value="1"/>
</dbReference>
<dbReference type="Pfam" id="PF00682">
    <property type="entry name" value="HMGL-like"/>
    <property type="match status" value="1"/>
</dbReference>
<dbReference type="EC" id="2.3.3.13" evidence="4 13"/>
<keyword evidence="16" id="KW-0012">Acyltransferase</keyword>
<comment type="similarity">
    <text evidence="3 13">Belongs to the alpha-IPM synthase/homocitrate synthase family. LeuA type 2 subfamily.</text>
</comment>
<dbReference type="PROSITE" id="PS50991">
    <property type="entry name" value="PYR_CT"/>
    <property type="match status" value="1"/>
</dbReference>
<dbReference type="PRINTS" id="PR00032">
    <property type="entry name" value="HTHARAC"/>
</dbReference>
<evidence type="ECO:0000313" key="17">
    <source>
        <dbReference type="Proteomes" id="UP000824265"/>
    </source>
</evidence>
<dbReference type="Gene3D" id="3.30.160.270">
    <property type="match status" value="1"/>
</dbReference>
<dbReference type="GO" id="GO:0000287">
    <property type="term" value="F:magnesium ion binding"/>
    <property type="evidence" value="ECO:0007669"/>
    <property type="project" value="UniProtKB-UniRule"/>
</dbReference>
<dbReference type="SUPFAM" id="SSF110921">
    <property type="entry name" value="2-isopropylmalate synthase LeuA, allosteric (dimerisation) domain"/>
    <property type="match status" value="1"/>
</dbReference>
<evidence type="ECO:0000256" key="10">
    <source>
        <dbReference type="ARBA" id="ARBA00023125"/>
    </source>
</evidence>
<keyword evidence="13" id="KW-0460">Magnesium</keyword>
<keyword evidence="6 13" id="KW-0028">Amino-acid biosynthesis</keyword>
<evidence type="ECO:0000256" key="8">
    <source>
        <dbReference type="ARBA" id="ARBA00022723"/>
    </source>
</evidence>
<evidence type="ECO:0000256" key="13">
    <source>
        <dbReference type="HAMAP-Rule" id="MF_00572"/>
    </source>
</evidence>
<dbReference type="InterPro" id="IPR020449">
    <property type="entry name" value="Tscrpt_reg_AraC-type_HTH"/>
</dbReference>
<feature type="domain" description="HTH araC/xylS-type" evidence="14">
    <location>
        <begin position="568"/>
        <end position="665"/>
    </location>
</feature>
<dbReference type="PROSITE" id="PS00815">
    <property type="entry name" value="AIPM_HOMOCIT_SYNTH_1"/>
    <property type="match status" value="1"/>
</dbReference>
<dbReference type="InterPro" id="IPR054692">
    <property type="entry name" value="LeuA-like_post-cat"/>
</dbReference>
<evidence type="ECO:0000313" key="16">
    <source>
        <dbReference type="EMBL" id="HIW80972.1"/>
    </source>
</evidence>
<evidence type="ECO:0000256" key="12">
    <source>
        <dbReference type="ARBA" id="ARBA00023304"/>
    </source>
</evidence>
<feature type="binding site" evidence="13">
    <location>
        <position position="43"/>
    </location>
    <ligand>
        <name>Mg(2+)</name>
        <dbReference type="ChEBI" id="CHEBI:18420"/>
    </ligand>
</feature>
<dbReference type="AlphaFoldDB" id="A0A9D1R4P6"/>
<dbReference type="InterPro" id="IPR039371">
    <property type="entry name" value="LeuA_N_DRE-TIM"/>
</dbReference>
<dbReference type="InterPro" id="IPR013785">
    <property type="entry name" value="Aldolase_TIM"/>
</dbReference>
<evidence type="ECO:0000256" key="7">
    <source>
        <dbReference type="ARBA" id="ARBA00022679"/>
    </source>
</evidence>
<protein>
    <recommendedName>
        <fullName evidence="4 13">2-isopropylmalate synthase</fullName>
        <ecNumber evidence="4 13">2.3.3.13</ecNumber>
    </recommendedName>
    <alternativeName>
        <fullName evidence="13">Alpha-IPM synthase</fullName>
    </alternativeName>
    <alternativeName>
        <fullName evidence="13">Alpha-isopropylmalate synthase</fullName>
    </alternativeName>
</protein>
<dbReference type="HAMAP" id="MF_00572">
    <property type="entry name" value="LeuA_type2"/>
    <property type="match status" value="1"/>
</dbReference>
<comment type="catalytic activity">
    <reaction evidence="1 13">
        <text>3-methyl-2-oxobutanoate + acetyl-CoA + H2O = (2S)-2-isopropylmalate + CoA + H(+)</text>
        <dbReference type="Rhea" id="RHEA:21524"/>
        <dbReference type="ChEBI" id="CHEBI:1178"/>
        <dbReference type="ChEBI" id="CHEBI:11851"/>
        <dbReference type="ChEBI" id="CHEBI:15377"/>
        <dbReference type="ChEBI" id="CHEBI:15378"/>
        <dbReference type="ChEBI" id="CHEBI:57287"/>
        <dbReference type="ChEBI" id="CHEBI:57288"/>
        <dbReference type="EC" id="2.3.3.13"/>
    </reaction>
</comment>
<dbReference type="Pfam" id="PF08502">
    <property type="entry name" value="LeuA_dimer"/>
    <property type="match status" value="1"/>
</dbReference>
<dbReference type="InterPro" id="IPR000891">
    <property type="entry name" value="PYR_CT"/>
</dbReference>
<evidence type="ECO:0000256" key="2">
    <source>
        <dbReference type="ARBA" id="ARBA00004689"/>
    </source>
</evidence>
<dbReference type="InterPro" id="IPR018060">
    <property type="entry name" value="HTH_AraC"/>
</dbReference>
<dbReference type="PANTHER" id="PTHR46911">
    <property type="match status" value="1"/>
</dbReference>